<dbReference type="Proteomes" id="UP000799764">
    <property type="component" value="Unassembled WGS sequence"/>
</dbReference>
<evidence type="ECO:0000313" key="3">
    <source>
        <dbReference type="EMBL" id="KAF2449270.1"/>
    </source>
</evidence>
<dbReference type="InterPro" id="IPR056884">
    <property type="entry name" value="NPHP3-like_N"/>
</dbReference>
<sequence length="284" mass="31757">MPVAKTLGVVGSIIAIVQISKTIISLCHFYIDSVDGAPQELRVILIEVSTLKAIAKSLQYLTQPNVANSTLLDQLAAISGPIEGCKKALKELEKLFPPTPTPVSGNGRNSTRRKLDAEIIQHKTTINLALTSELVHDLKDVKQKAEQIQNLLTEDERQQIQRWLVTTNPSGIHNRFQNLYEPGTASWMLRTPEWPLWIEGKHRCLWIHGIPGAGKSILASYLAEKIENYCTASSSGSSKLGHAYYYCYFGHNQDEASHFLRWIIGQLCRQYKDPRGTPENIQIG</sequence>
<evidence type="ECO:0000256" key="1">
    <source>
        <dbReference type="ARBA" id="ARBA00022737"/>
    </source>
</evidence>
<dbReference type="SUPFAM" id="SSF52540">
    <property type="entry name" value="P-loop containing nucleoside triphosphate hydrolases"/>
    <property type="match status" value="1"/>
</dbReference>
<dbReference type="PANTHER" id="PTHR10039:SF16">
    <property type="entry name" value="GPI INOSITOL-DEACYLASE"/>
    <property type="match status" value="1"/>
</dbReference>
<comment type="caution">
    <text evidence="3">The sequence shown here is derived from an EMBL/GenBank/DDBJ whole genome shotgun (WGS) entry which is preliminary data.</text>
</comment>
<keyword evidence="1" id="KW-0677">Repeat</keyword>
<dbReference type="PANTHER" id="PTHR10039">
    <property type="entry name" value="AMELOGENIN"/>
    <property type="match status" value="1"/>
</dbReference>
<reference evidence="3" key="1">
    <citation type="journal article" date="2020" name="Stud. Mycol.">
        <title>101 Dothideomycetes genomes: a test case for predicting lifestyles and emergence of pathogens.</title>
        <authorList>
            <person name="Haridas S."/>
            <person name="Albert R."/>
            <person name="Binder M."/>
            <person name="Bloem J."/>
            <person name="Labutti K."/>
            <person name="Salamov A."/>
            <person name="Andreopoulos B."/>
            <person name="Baker S."/>
            <person name="Barry K."/>
            <person name="Bills G."/>
            <person name="Bluhm B."/>
            <person name="Cannon C."/>
            <person name="Castanera R."/>
            <person name="Culley D."/>
            <person name="Daum C."/>
            <person name="Ezra D."/>
            <person name="Gonzalez J."/>
            <person name="Henrissat B."/>
            <person name="Kuo A."/>
            <person name="Liang C."/>
            <person name="Lipzen A."/>
            <person name="Lutzoni F."/>
            <person name="Magnuson J."/>
            <person name="Mondo S."/>
            <person name="Nolan M."/>
            <person name="Ohm R."/>
            <person name="Pangilinan J."/>
            <person name="Park H.-J."/>
            <person name="Ramirez L."/>
            <person name="Alfaro M."/>
            <person name="Sun H."/>
            <person name="Tritt A."/>
            <person name="Yoshinaga Y."/>
            <person name="Zwiers L.-H."/>
            <person name="Turgeon B."/>
            <person name="Goodwin S."/>
            <person name="Spatafora J."/>
            <person name="Crous P."/>
            <person name="Grigoriev I."/>
        </authorList>
    </citation>
    <scope>NUCLEOTIDE SEQUENCE</scope>
    <source>
        <strain evidence="3">CBS 690.94</strain>
    </source>
</reference>
<evidence type="ECO:0000313" key="4">
    <source>
        <dbReference type="Proteomes" id="UP000799764"/>
    </source>
</evidence>
<feature type="domain" description="Nephrocystin 3-like N-terminal" evidence="2">
    <location>
        <begin position="183"/>
        <end position="273"/>
    </location>
</feature>
<evidence type="ECO:0000259" key="2">
    <source>
        <dbReference type="Pfam" id="PF24883"/>
    </source>
</evidence>
<name>A0A9P4UGK0_9PLEO</name>
<accession>A0A9P4UGK0</accession>
<dbReference type="EMBL" id="MU001494">
    <property type="protein sequence ID" value="KAF2449270.1"/>
    <property type="molecule type" value="Genomic_DNA"/>
</dbReference>
<dbReference type="OrthoDB" id="1577640at2759"/>
<organism evidence="3 4">
    <name type="scientific">Karstenula rhodostoma CBS 690.94</name>
    <dbReference type="NCBI Taxonomy" id="1392251"/>
    <lineage>
        <taxon>Eukaryota</taxon>
        <taxon>Fungi</taxon>
        <taxon>Dikarya</taxon>
        <taxon>Ascomycota</taxon>
        <taxon>Pezizomycotina</taxon>
        <taxon>Dothideomycetes</taxon>
        <taxon>Pleosporomycetidae</taxon>
        <taxon>Pleosporales</taxon>
        <taxon>Massarineae</taxon>
        <taxon>Didymosphaeriaceae</taxon>
        <taxon>Karstenula</taxon>
    </lineage>
</organism>
<dbReference type="InterPro" id="IPR027417">
    <property type="entry name" value="P-loop_NTPase"/>
</dbReference>
<dbReference type="AlphaFoldDB" id="A0A9P4UGK0"/>
<dbReference type="Gene3D" id="3.40.50.300">
    <property type="entry name" value="P-loop containing nucleotide triphosphate hydrolases"/>
    <property type="match status" value="1"/>
</dbReference>
<gene>
    <name evidence="3" type="ORF">P171DRAFT_480367</name>
</gene>
<proteinExistence type="predicted"/>
<dbReference type="Pfam" id="PF24883">
    <property type="entry name" value="NPHP3_N"/>
    <property type="match status" value="1"/>
</dbReference>
<keyword evidence="4" id="KW-1185">Reference proteome</keyword>
<protein>
    <recommendedName>
        <fullName evidence="2">Nephrocystin 3-like N-terminal domain-containing protein</fullName>
    </recommendedName>
</protein>